<organism evidence="2 3">
    <name type="scientific">Marinomonas algarum</name>
    <dbReference type="NCBI Taxonomy" id="2883105"/>
    <lineage>
        <taxon>Bacteria</taxon>
        <taxon>Pseudomonadati</taxon>
        <taxon>Pseudomonadota</taxon>
        <taxon>Gammaproteobacteria</taxon>
        <taxon>Oceanospirillales</taxon>
        <taxon>Oceanospirillaceae</taxon>
        <taxon>Marinomonas</taxon>
    </lineage>
</organism>
<dbReference type="InterPro" id="IPR000305">
    <property type="entry name" value="GIY-YIG_endonuc"/>
</dbReference>
<dbReference type="CDD" id="cd10440">
    <property type="entry name" value="GIY-YIG_COG3680"/>
    <property type="match status" value="1"/>
</dbReference>
<dbReference type="EMBL" id="JAJATW010000019">
    <property type="protein sequence ID" value="MCB5162630.1"/>
    <property type="molecule type" value="Genomic_DNA"/>
</dbReference>
<dbReference type="Pfam" id="PF22945">
    <property type="entry name" value="LEM-3_GIY-YIG"/>
    <property type="match status" value="1"/>
</dbReference>
<reference evidence="2" key="1">
    <citation type="submission" date="2021-10" db="EMBL/GenBank/DDBJ databases">
        <title>Marinomonas pontica sp. nov., isolated from the Black Sea.</title>
        <authorList>
            <person name="Zhao L.-H."/>
            <person name="Xue J.-H."/>
        </authorList>
    </citation>
    <scope>NUCLEOTIDE SEQUENCE</scope>
    <source>
        <strain evidence="2">E8</strain>
    </source>
</reference>
<evidence type="ECO:0000313" key="3">
    <source>
        <dbReference type="Proteomes" id="UP001139095"/>
    </source>
</evidence>
<dbReference type="Proteomes" id="UP001139095">
    <property type="component" value="Unassembled WGS sequence"/>
</dbReference>
<keyword evidence="3" id="KW-1185">Reference proteome</keyword>
<dbReference type="PROSITE" id="PS50164">
    <property type="entry name" value="GIY_YIG"/>
    <property type="match status" value="1"/>
</dbReference>
<evidence type="ECO:0000313" key="2">
    <source>
        <dbReference type="EMBL" id="MCB5162630.1"/>
    </source>
</evidence>
<accession>A0A9X1INW6</accession>
<dbReference type="AlphaFoldDB" id="A0A9X1INW6"/>
<sequence length="243" mass="27113">MADLKIDSFTPEVAEKLQYYVYRLIDPRSGETFYIGKGKGNRVFMHARGDTETDSVSEKMSRIRSIQLAGFDVSHVIHRHGLSEKSAFEVEAALMDAYPGITNIMSGHGSSDFGAMHASEIIKKYSAETAKFEHKALLISVNRCALDSSLYEATCYAWRLSKNKATKAEVVLATVQGVIVGAFIAREWLEATAENFPGREPVDGRFGFIGHEASIELQQQYVGKRIPEKLRKKGAANPIRYTW</sequence>
<gene>
    <name evidence="2" type="ORF">LG368_12070</name>
</gene>
<feature type="domain" description="GIY-YIG" evidence="1">
    <location>
        <begin position="17"/>
        <end position="104"/>
    </location>
</feature>
<protein>
    <recommendedName>
        <fullName evidence="1">GIY-YIG domain-containing protein</fullName>
    </recommendedName>
</protein>
<dbReference type="RefSeq" id="WP_226754976.1">
    <property type="nucleotide sequence ID" value="NZ_JAJATW010000019.1"/>
</dbReference>
<proteinExistence type="predicted"/>
<evidence type="ECO:0000259" key="1">
    <source>
        <dbReference type="PROSITE" id="PS50164"/>
    </source>
</evidence>
<comment type="caution">
    <text evidence="2">The sequence shown here is derived from an EMBL/GenBank/DDBJ whole genome shotgun (WGS) entry which is preliminary data.</text>
</comment>
<name>A0A9X1INW6_9GAMM</name>